<evidence type="ECO:0000256" key="2">
    <source>
        <dbReference type="SAM" id="Phobius"/>
    </source>
</evidence>
<name>A0ABT4TEP1_9ACTN</name>
<dbReference type="InterPro" id="IPR025339">
    <property type="entry name" value="DUF4245"/>
</dbReference>
<keyword evidence="2" id="KW-0472">Membrane</keyword>
<organism evidence="3 4">
    <name type="scientific">Nocardiopsis suaedae</name>
    <dbReference type="NCBI Taxonomy" id="3018444"/>
    <lineage>
        <taxon>Bacteria</taxon>
        <taxon>Bacillati</taxon>
        <taxon>Actinomycetota</taxon>
        <taxon>Actinomycetes</taxon>
        <taxon>Streptosporangiales</taxon>
        <taxon>Nocardiopsidaceae</taxon>
        <taxon>Nocardiopsis</taxon>
    </lineage>
</organism>
<keyword evidence="2" id="KW-1133">Transmembrane helix</keyword>
<gene>
    <name evidence="3" type="ORF">O4U47_01480</name>
</gene>
<dbReference type="EMBL" id="JAQFWP010000002">
    <property type="protein sequence ID" value="MDA2803169.1"/>
    <property type="molecule type" value="Genomic_DNA"/>
</dbReference>
<keyword evidence="4" id="KW-1185">Reference proteome</keyword>
<feature type="transmembrane region" description="Helical" evidence="2">
    <location>
        <begin position="12"/>
        <end position="34"/>
    </location>
</feature>
<sequence>MSTYNRSQAAMGPMVLAMAIIVGILLLMALVVNWRTVEHIPSVDYAPHAQAMASEADFPVYAPEGLPEGWVPTSTNMSTDGGASWTVGFATPSDMHAEYLITGDAEAAASAAPGEAGGTVEAGGLEWRHHAADSEGDRALLHEGGDGEFLVVSGSAGEEELERLAGSLQER</sequence>
<accession>A0ABT4TEP1</accession>
<feature type="region of interest" description="Disordered" evidence="1">
    <location>
        <begin position="151"/>
        <end position="171"/>
    </location>
</feature>
<dbReference type="Proteomes" id="UP001165685">
    <property type="component" value="Unassembled WGS sequence"/>
</dbReference>
<keyword evidence="2" id="KW-0812">Transmembrane</keyword>
<evidence type="ECO:0000313" key="4">
    <source>
        <dbReference type="Proteomes" id="UP001165685"/>
    </source>
</evidence>
<dbReference type="Pfam" id="PF14030">
    <property type="entry name" value="DUF4245"/>
    <property type="match status" value="1"/>
</dbReference>
<reference evidence="3" key="1">
    <citation type="submission" date="2023-01" db="EMBL/GenBank/DDBJ databases">
        <title>Draft genome sequence of Nocardiopsis sp. LSu2-4 isolated from halophytes.</title>
        <authorList>
            <person name="Duangmal K."/>
            <person name="Chantavorakit T."/>
        </authorList>
    </citation>
    <scope>NUCLEOTIDE SEQUENCE</scope>
    <source>
        <strain evidence="3">LSu2-4</strain>
    </source>
</reference>
<proteinExistence type="predicted"/>
<protein>
    <submittedName>
        <fullName evidence="3">DUF4245 domain-containing protein</fullName>
    </submittedName>
</protein>
<evidence type="ECO:0000256" key="1">
    <source>
        <dbReference type="SAM" id="MobiDB-lite"/>
    </source>
</evidence>
<evidence type="ECO:0000313" key="3">
    <source>
        <dbReference type="EMBL" id="MDA2803169.1"/>
    </source>
</evidence>
<dbReference type="RefSeq" id="WP_270675366.1">
    <property type="nucleotide sequence ID" value="NZ_JAQFWP010000002.1"/>
</dbReference>
<comment type="caution">
    <text evidence="3">The sequence shown here is derived from an EMBL/GenBank/DDBJ whole genome shotgun (WGS) entry which is preliminary data.</text>
</comment>